<evidence type="ECO:0000313" key="5">
    <source>
        <dbReference type="RefSeq" id="XP_023948889.1"/>
    </source>
</evidence>
<dbReference type="Pfam" id="PF00635">
    <property type="entry name" value="Motile_Sperm"/>
    <property type="match status" value="1"/>
</dbReference>
<dbReference type="SUPFAM" id="SSF49354">
    <property type="entry name" value="PapD-like"/>
    <property type="match status" value="1"/>
</dbReference>
<dbReference type="AlphaFoldDB" id="A0A6J1NPT0"/>
<dbReference type="InterPro" id="IPR001251">
    <property type="entry name" value="CRAL-TRIO_dom"/>
</dbReference>
<dbReference type="Proteomes" id="UP001652582">
    <property type="component" value="Chromosome 27"/>
</dbReference>
<dbReference type="PANTHER" id="PTHR46384:SF1">
    <property type="entry name" value="MOTILE SPERM DOMAIN-CONTAINING PROTEIN 2"/>
    <property type="match status" value="1"/>
</dbReference>
<dbReference type="InterPro" id="IPR000535">
    <property type="entry name" value="MSP_dom"/>
</dbReference>
<keyword evidence="1" id="KW-0812">Transmembrane</keyword>
<dbReference type="InterPro" id="IPR053012">
    <property type="entry name" value="ER-organelle_contact"/>
</dbReference>
<accession>A0A6J1NPT0</accession>
<evidence type="ECO:0000259" key="2">
    <source>
        <dbReference type="PROSITE" id="PS50191"/>
    </source>
</evidence>
<dbReference type="RefSeq" id="XP_023948889.1">
    <property type="nucleotide sequence ID" value="XM_024093121.2"/>
</dbReference>
<dbReference type="OrthoDB" id="75724at2759"/>
<evidence type="ECO:0000313" key="4">
    <source>
        <dbReference type="Proteomes" id="UP001652582"/>
    </source>
</evidence>
<proteinExistence type="predicted"/>
<feature type="transmembrane region" description="Helical" evidence="1">
    <location>
        <begin position="417"/>
        <end position="437"/>
    </location>
</feature>
<dbReference type="GO" id="GO:0140284">
    <property type="term" value="C:endoplasmic reticulum-endosome membrane contact site"/>
    <property type="evidence" value="ECO:0007669"/>
    <property type="project" value="TreeGrafter"/>
</dbReference>
<gene>
    <name evidence="5" type="primary">LOC112053637</name>
</gene>
<dbReference type="SUPFAM" id="SSF46938">
    <property type="entry name" value="CRAL/TRIO N-terminal domain"/>
    <property type="match status" value="1"/>
</dbReference>
<reference evidence="5" key="1">
    <citation type="submission" date="2025-08" db="UniProtKB">
        <authorList>
            <consortium name="RefSeq"/>
        </authorList>
    </citation>
    <scope>IDENTIFICATION</scope>
</reference>
<dbReference type="GO" id="GO:0012505">
    <property type="term" value="C:endomembrane system"/>
    <property type="evidence" value="ECO:0007669"/>
    <property type="project" value="TreeGrafter"/>
</dbReference>
<keyword evidence="4" id="KW-1185">Reference proteome</keyword>
<dbReference type="Pfam" id="PF00650">
    <property type="entry name" value="CRAL_TRIO"/>
    <property type="match status" value="1"/>
</dbReference>
<dbReference type="InterPro" id="IPR013783">
    <property type="entry name" value="Ig-like_fold"/>
</dbReference>
<name>A0A6J1NPT0_BICAN</name>
<feature type="domain" description="MSP" evidence="3">
    <location>
        <begin position="260"/>
        <end position="377"/>
    </location>
</feature>
<dbReference type="InterPro" id="IPR036273">
    <property type="entry name" value="CRAL/TRIO_N_dom_sf"/>
</dbReference>
<organism evidence="4 5">
    <name type="scientific">Bicyclus anynana</name>
    <name type="common">Squinting bush brown butterfly</name>
    <dbReference type="NCBI Taxonomy" id="110368"/>
    <lineage>
        <taxon>Eukaryota</taxon>
        <taxon>Metazoa</taxon>
        <taxon>Ecdysozoa</taxon>
        <taxon>Arthropoda</taxon>
        <taxon>Hexapoda</taxon>
        <taxon>Insecta</taxon>
        <taxon>Pterygota</taxon>
        <taxon>Neoptera</taxon>
        <taxon>Endopterygota</taxon>
        <taxon>Lepidoptera</taxon>
        <taxon>Glossata</taxon>
        <taxon>Ditrysia</taxon>
        <taxon>Papilionoidea</taxon>
        <taxon>Nymphalidae</taxon>
        <taxon>Satyrinae</taxon>
        <taxon>Satyrini</taxon>
        <taxon>Mycalesina</taxon>
        <taxon>Bicyclus</taxon>
    </lineage>
</organism>
<keyword evidence="1" id="KW-1133">Transmembrane helix</keyword>
<dbReference type="SMART" id="SM00516">
    <property type="entry name" value="SEC14"/>
    <property type="match status" value="1"/>
</dbReference>
<dbReference type="InterPro" id="IPR036865">
    <property type="entry name" value="CRAL-TRIO_dom_sf"/>
</dbReference>
<dbReference type="PANTHER" id="PTHR46384">
    <property type="entry name" value="MOTILE SPERM DOMAIN-CONTAINING PROTEIN 2"/>
    <property type="match status" value="1"/>
</dbReference>
<dbReference type="PROSITE" id="PS50202">
    <property type="entry name" value="MSP"/>
    <property type="match status" value="1"/>
</dbReference>
<dbReference type="PROSITE" id="PS50191">
    <property type="entry name" value="CRAL_TRIO"/>
    <property type="match status" value="1"/>
</dbReference>
<protein>
    <submittedName>
        <fullName evidence="5">Motile sperm domain-containing protein 2-like</fullName>
    </submittedName>
</protein>
<keyword evidence="1" id="KW-0472">Membrane</keyword>
<dbReference type="GeneID" id="112053637"/>
<dbReference type="Gene3D" id="2.60.40.10">
    <property type="entry name" value="Immunoglobulins"/>
    <property type="match status" value="1"/>
</dbReference>
<dbReference type="SUPFAM" id="SSF52087">
    <property type="entry name" value="CRAL/TRIO domain"/>
    <property type="match status" value="1"/>
</dbReference>
<dbReference type="CDD" id="cd00170">
    <property type="entry name" value="SEC14"/>
    <property type="match status" value="1"/>
</dbReference>
<dbReference type="KEGG" id="bany:112053637"/>
<evidence type="ECO:0000256" key="1">
    <source>
        <dbReference type="SAM" id="Phobius"/>
    </source>
</evidence>
<sequence>MSKISEIRLLFDAKVKEGIPNPPGSFDTRDLERVKSDKYLYRVLEHCQNNVQLAADMLYDIMLWRKEIGANEITHETVNIDYLKEGVFFPHGRDIDSCLLFIMKAKLYIKSQKNVEEVKKVVIYWLERIEREEEGKKITLFFDMDTCGLNNMDIEVIMFMVTLLKNYYPNMINYVIVYQLPWMLQAGFKIVKNILPTAAVERLRMVNKDKLKDLVAPEQALTSWGGKDSYVFQFIPENRVVADKTAKHVSFAEDCQSKEMLLLSPSKVLIFSNDNGRISSQLTITNMEEGSIAFKIRTTAPERYVVRPSAGTLNSKASQTVNISVNSGFPLSIVEKDRFLVVSVKVPNSNLNAKDLADLWKSGSSKTDEYRLKCAALEIGNALKNEKAPDTNSVEYKLNSIQESHKKLVKNLDTVKLYQMFTLFFTIVGLVIGYCIYRNVKNEYCHQ</sequence>
<dbReference type="InterPro" id="IPR008962">
    <property type="entry name" value="PapD-like_sf"/>
</dbReference>
<dbReference type="Gene3D" id="3.40.525.10">
    <property type="entry name" value="CRAL-TRIO lipid binding domain"/>
    <property type="match status" value="1"/>
</dbReference>
<feature type="domain" description="CRAL-TRIO" evidence="2">
    <location>
        <begin position="76"/>
        <end position="232"/>
    </location>
</feature>
<evidence type="ECO:0000259" key="3">
    <source>
        <dbReference type="PROSITE" id="PS50202"/>
    </source>
</evidence>